<gene>
    <name evidence="7" type="ORF">ORY91_002087</name>
    <name evidence="8" type="ORF">V9W64_04990</name>
</gene>
<feature type="chain" id="PRO_5042786820" evidence="5">
    <location>
        <begin position="18"/>
        <end position="159"/>
    </location>
</feature>
<evidence type="ECO:0000313" key="8">
    <source>
        <dbReference type="EMBL" id="WWY04074.1"/>
    </source>
</evidence>
<keyword evidence="2" id="KW-0201">Cytochrome c-type biogenesis</keyword>
<organism evidence="7">
    <name type="scientific">Neisseria leonii</name>
    <dbReference type="NCBI Taxonomy" id="2995413"/>
    <lineage>
        <taxon>Bacteria</taxon>
        <taxon>Pseudomonadati</taxon>
        <taxon>Pseudomonadota</taxon>
        <taxon>Betaproteobacteria</taxon>
        <taxon>Neisseriales</taxon>
        <taxon>Neisseriaceae</taxon>
        <taxon>Neisseria</taxon>
    </lineage>
</organism>
<feature type="signal peptide" evidence="5">
    <location>
        <begin position="1"/>
        <end position="17"/>
    </location>
</feature>
<reference evidence="7" key="1">
    <citation type="submission" date="2022-10" db="EMBL/GenBank/DDBJ databases">
        <authorList>
            <person name="Boutroux M."/>
        </authorList>
    </citation>
    <scope>NUCLEOTIDE SEQUENCE</scope>
    <source>
        <strain evidence="7">51.81</strain>
    </source>
</reference>
<evidence type="ECO:0000256" key="3">
    <source>
        <dbReference type="ARBA" id="ARBA00023157"/>
    </source>
</evidence>
<evidence type="ECO:0000256" key="1">
    <source>
        <dbReference type="ARBA" id="ARBA00004196"/>
    </source>
</evidence>
<feature type="domain" description="Thioredoxin" evidence="6">
    <location>
        <begin position="2"/>
        <end position="152"/>
    </location>
</feature>
<dbReference type="GO" id="GO:0016209">
    <property type="term" value="F:antioxidant activity"/>
    <property type="evidence" value="ECO:0007669"/>
    <property type="project" value="InterPro"/>
</dbReference>
<dbReference type="InterPro" id="IPR000866">
    <property type="entry name" value="AhpC/TSA"/>
</dbReference>
<dbReference type="EMBL" id="CP146598">
    <property type="protein sequence ID" value="WWY04074.1"/>
    <property type="molecule type" value="Genomic_DNA"/>
</dbReference>
<evidence type="ECO:0000259" key="6">
    <source>
        <dbReference type="PROSITE" id="PS51352"/>
    </source>
</evidence>
<evidence type="ECO:0000313" key="7">
    <source>
        <dbReference type="EMBL" id="MDD9328651.1"/>
    </source>
</evidence>
<evidence type="ECO:0000256" key="4">
    <source>
        <dbReference type="ARBA" id="ARBA00023284"/>
    </source>
</evidence>
<evidence type="ECO:0000313" key="9">
    <source>
        <dbReference type="Proteomes" id="UP001149607"/>
    </source>
</evidence>
<dbReference type="AlphaFoldDB" id="A0A9X4E6B6"/>
<evidence type="ECO:0000256" key="5">
    <source>
        <dbReference type="SAM" id="SignalP"/>
    </source>
</evidence>
<dbReference type="Proteomes" id="UP001149607">
    <property type="component" value="Chromosome"/>
</dbReference>
<dbReference type="InterPro" id="IPR017937">
    <property type="entry name" value="Thioredoxin_CS"/>
</dbReference>
<dbReference type="EMBL" id="JAPQFL010000008">
    <property type="protein sequence ID" value="MDD9328651.1"/>
    <property type="molecule type" value="Genomic_DNA"/>
</dbReference>
<dbReference type="Pfam" id="PF00578">
    <property type="entry name" value="AhpC-TSA"/>
    <property type="match status" value="1"/>
</dbReference>
<dbReference type="PROSITE" id="PS51352">
    <property type="entry name" value="THIOREDOXIN_2"/>
    <property type="match status" value="1"/>
</dbReference>
<keyword evidence="5" id="KW-0732">Signal</keyword>
<dbReference type="GO" id="GO:0015036">
    <property type="term" value="F:disulfide oxidoreductase activity"/>
    <property type="evidence" value="ECO:0007669"/>
    <property type="project" value="UniProtKB-ARBA"/>
</dbReference>
<reference evidence="8" key="2">
    <citation type="submission" date="2024-02" db="EMBL/GenBank/DDBJ databases">
        <title>Neisseria leonii sp. nov.</title>
        <authorList>
            <person name="Boutroux M."/>
            <person name="Favre-Rochex S."/>
            <person name="Gorgette O."/>
            <person name="Touak G."/>
            <person name="Muhle E."/>
            <person name="Chesneau O."/>
            <person name="Clermont D."/>
            <person name="Rahi P."/>
        </authorList>
    </citation>
    <scope>NUCLEOTIDE SEQUENCE</scope>
    <source>
        <strain evidence="8">51.81</strain>
    </source>
</reference>
<dbReference type="InterPro" id="IPR050553">
    <property type="entry name" value="Thioredoxin_ResA/DsbE_sf"/>
</dbReference>
<sequence length="159" mass="17403">MKTLLAALLAAALPAAASELVSFPDNRPQQRSQTGAPVTVINLWAAWCAPCRKEMPLMSAWYAKQPKGSVALIGIALDSEANIARFLRTTPVNYPVWRYTGNDSRAWMNALGNTVGGIPYTLIEARNCSFKHSITGEVDGKKLDEAVKLVRSRCKTARR</sequence>
<keyword evidence="9" id="KW-1185">Reference proteome</keyword>
<dbReference type="GO" id="GO:0030313">
    <property type="term" value="C:cell envelope"/>
    <property type="evidence" value="ECO:0007669"/>
    <property type="project" value="UniProtKB-SubCell"/>
</dbReference>
<dbReference type="CDD" id="cd02966">
    <property type="entry name" value="TlpA_like_family"/>
    <property type="match status" value="1"/>
</dbReference>
<dbReference type="SUPFAM" id="SSF52833">
    <property type="entry name" value="Thioredoxin-like"/>
    <property type="match status" value="1"/>
</dbReference>
<dbReference type="InterPro" id="IPR036249">
    <property type="entry name" value="Thioredoxin-like_sf"/>
</dbReference>
<keyword evidence="4" id="KW-0676">Redox-active center</keyword>
<dbReference type="Gene3D" id="3.40.30.10">
    <property type="entry name" value="Glutaredoxin"/>
    <property type="match status" value="1"/>
</dbReference>
<dbReference type="PANTHER" id="PTHR42852">
    <property type="entry name" value="THIOL:DISULFIDE INTERCHANGE PROTEIN DSBE"/>
    <property type="match status" value="1"/>
</dbReference>
<name>A0A9X4E6B6_9NEIS</name>
<accession>A0A9X4E6B6</accession>
<proteinExistence type="predicted"/>
<dbReference type="GO" id="GO:0017004">
    <property type="term" value="P:cytochrome complex assembly"/>
    <property type="evidence" value="ECO:0007669"/>
    <property type="project" value="UniProtKB-KW"/>
</dbReference>
<dbReference type="RefSeq" id="WP_274572552.1">
    <property type="nucleotide sequence ID" value="NZ_CP145606.1"/>
</dbReference>
<dbReference type="InterPro" id="IPR013766">
    <property type="entry name" value="Thioredoxin_domain"/>
</dbReference>
<comment type="subcellular location">
    <subcellularLocation>
        <location evidence="1">Cell envelope</location>
    </subcellularLocation>
</comment>
<protein>
    <submittedName>
        <fullName evidence="8">TlpA disulfide reductase family protein</fullName>
    </submittedName>
    <submittedName>
        <fullName evidence="7">TlpA family protein disulfide reductase</fullName>
    </submittedName>
</protein>
<dbReference type="PANTHER" id="PTHR42852:SF6">
    <property type="entry name" value="THIOL:DISULFIDE INTERCHANGE PROTEIN DSBE"/>
    <property type="match status" value="1"/>
</dbReference>
<evidence type="ECO:0000256" key="2">
    <source>
        <dbReference type="ARBA" id="ARBA00022748"/>
    </source>
</evidence>
<keyword evidence="3" id="KW-1015">Disulfide bond</keyword>
<dbReference type="PROSITE" id="PS00194">
    <property type="entry name" value="THIOREDOXIN_1"/>
    <property type="match status" value="1"/>
</dbReference>